<keyword evidence="5 8" id="KW-1133">Transmembrane helix</keyword>
<dbReference type="Pfam" id="PF20216">
    <property type="entry name" value="DUF6576"/>
    <property type="match status" value="1"/>
</dbReference>
<evidence type="ECO:0000256" key="2">
    <source>
        <dbReference type="ARBA" id="ARBA00009045"/>
    </source>
</evidence>
<comment type="similarity">
    <text evidence="2">Belongs to the peptidase S54 family.</text>
</comment>
<dbReference type="Pfam" id="PF01694">
    <property type="entry name" value="Rhomboid"/>
    <property type="match status" value="1"/>
</dbReference>
<comment type="caution">
    <text evidence="11">The sequence shown here is derived from an EMBL/GenBank/DDBJ whole genome shotgun (WGS) entry which is preliminary data.</text>
</comment>
<comment type="subcellular location">
    <subcellularLocation>
        <location evidence="1">Membrane</location>
        <topology evidence="1">Multi-pass membrane protein</topology>
    </subcellularLocation>
</comment>
<dbReference type="EMBL" id="BAAAGE010000003">
    <property type="protein sequence ID" value="GAA0727379.1"/>
    <property type="molecule type" value="Genomic_DNA"/>
</dbReference>
<dbReference type="InterPro" id="IPR035952">
    <property type="entry name" value="Rhomboid-like_sf"/>
</dbReference>
<keyword evidence="3 8" id="KW-0812">Transmembrane</keyword>
<feature type="transmembrane region" description="Helical" evidence="8">
    <location>
        <begin position="21"/>
        <end position="41"/>
    </location>
</feature>
<evidence type="ECO:0000259" key="9">
    <source>
        <dbReference type="Pfam" id="PF01694"/>
    </source>
</evidence>
<dbReference type="PANTHER" id="PTHR43731:SF14">
    <property type="entry name" value="PRESENILIN-ASSOCIATED RHOMBOID-LIKE PROTEIN, MITOCHONDRIAL"/>
    <property type="match status" value="1"/>
</dbReference>
<reference evidence="12" key="1">
    <citation type="journal article" date="2019" name="Int. J. Syst. Evol. Microbiol.">
        <title>The Global Catalogue of Microorganisms (GCM) 10K type strain sequencing project: providing services to taxonomists for standard genome sequencing and annotation.</title>
        <authorList>
            <consortium name="The Broad Institute Genomics Platform"/>
            <consortium name="The Broad Institute Genome Sequencing Center for Infectious Disease"/>
            <person name="Wu L."/>
            <person name="Ma J."/>
        </authorList>
    </citation>
    <scope>NUCLEOTIDE SEQUENCE [LARGE SCALE GENOMIC DNA]</scope>
    <source>
        <strain evidence="12">JCM 15974</strain>
    </source>
</reference>
<dbReference type="GO" id="GO:0008233">
    <property type="term" value="F:peptidase activity"/>
    <property type="evidence" value="ECO:0007669"/>
    <property type="project" value="UniProtKB-KW"/>
</dbReference>
<feature type="transmembrane region" description="Helical" evidence="8">
    <location>
        <begin position="68"/>
        <end position="92"/>
    </location>
</feature>
<keyword evidence="6 8" id="KW-0472">Membrane</keyword>
<feature type="transmembrane region" description="Helical" evidence="8">
    <location>
        <begin position="190"/>
        <end position="208"/>
    </location>
</feature>
<evidence type="ECO:0000259" key="10">
    <source>
        <dbReference type="Pfam" id="PF20216"/>
    </source>
</evidence>
<protein>
    <submittedName>
        <fullName evidence="11">Rhomboid family intramembrane serine protease</fullName>
    </submittedName>
</protein>
<feature type="domain" description="DUF6576" evidence="10">
    <location>
        <begin position="261"/>
        <end position="293"/>
    </location>
</feature>
<feature type="transmembrane region" description="Helical" evidence="8">
    <location>
        <begin position="132"/>
        <end position="155"/>
    </location>
</feature>
<feature type="compositionally biased region" description="Low complexity" evidence="7">
    <location>
        <begin position="253"/>
        <end position="264"/>
    </location>
</feature>
<keyword evidence="11" id="KW-0645">Protease</keyword>
<keyword evidence="4" id="KW-0378">Hydrolase</keyword>
<evidence type="ECO:0000256" key="6">
    <source>
        <dbReference type="ARBA" id="ARBA00023136"/>
    </source>
</evidence>
<accession>A0ABP3UAR9</accession>
<dbReference type="Proteomes" id="UP001501758">
    <property type="component" value="Unassembled WGS sequence"/>
</dbReference>
<sequence>MSQIDDLKLKFRNFSIVEKLIVINVIVFVSFYLINTFAYLFEASSDFLMDWFVFPKELGEFILKPWSIITYAFLHSGFWHLASNMIILYFSGRYFVSYLTEKRVLTVYFLGAIFGALLYMLSYNVFPVFSEVGSSVLLGASASVMAILIAVASYIPHMSVRLMFIGSVKFWWIAAFFVVLDIIQIPAGNAGGHIAHLGGALFGYLYAIQLKKGNDIGSGFEKFMDAVVSMFKPKKKSPLKTVHKAKKTKKSKTQVTNSSSKNKNPNQEEIDAILDKISRSGYDSLTKQEKDFLFKAGKD</sequence>
<proteinExistence type="inferred from homology"/>
<keyword evidence="12" id="KW-1185">Reference proteome</keyword>
<dbReference type="SUPFAM" id="SSF144091">
    <property type="entry name" value="Rhomboid-like"/>
    <property type="match status" value="1"/>
</dbReference>
<name>A0ABP3UAR9_9FLAO</name>
<dbReference type="GO" id="GO:0006508">
    <property type="term" value="P:proteolysis"/>
    <property type="evidence" value="ECO:0007669"/>
    <property type="project" value="UniProtKB-KW"/>
</dbReference>
<dbReference type="InterPro" id="IPR022764">
    <property type="entry name" value="Peptidase_S54_rhomboid_dom"/>
</dbReference>
<evidence type="ECO:0000256" key="1">
    <source>
        <dbReference type="ARBA" id="ARBA00004141"/>
    </source>
</evidence>
<evidence type="ECO:0000256" key="4">
    <source>
        <dbReference type="ARBA" id="ARBA00022801"/>
    </source>
</evidence>
<evidence type="ECO:0000313" key="11">
    <source>
        <dbReference type="EMBL" id="GAA0727379.1"/>
    </source>
</evidence>
<evidence type="ECO:0000256" key="8">
    <source>
        <dbReference type="SAM" id="Phobius"/>
    </source>
</evidence>
<evidence type="ECO:0000256" key="3">
    <source>
        <dbReference type="ARBA" id="ARBA00022692"/>
    </source>
</evidence>
<evidence type="ECO:0000256" key="5">
    <source>
        <dbReference type="ARBA" id="ARBA00022989"/>
    </source>
</evidence>
<feature type="transmembrane region" description="Helical" evidence="8">
    <location>
        <begin position="162"/>
        <end position="184"/>
    </location>
</feature>
<dbReference type="RefSeq" id="WP_343913589.1">
    <property type="nucleotide sequence ID" value="NZ_BAAAGE010000003.1"/>
</dbReference>
<dbReference type="InterPro" id="IPR050925">
    <property type="entry name" value="Rhomboid_protease_S54"/>
</dbReference>
<gene>
    <name evidence="11" type="ORF">GCM10009430_35370</name>
</gene>
<dbReference type="InterPro" id="IPR046483">
    <property type="entry name" value="DUF6576"/>
</dbReference>
<evidence type="ECO:0000256" key="7">
    <source>
        <dbReference type="SAM" id="MobiDB-lite"/>
    </source>
</evidence>
<feature type="compositionally biased region" description="Basic residues" evidence="7">
    <location>
        <begin position="241"/>
        <end position="252"/>
    </location>
</feature>
<feature type="region of interest" description="Disordered" evidence="7">
    <location>
        <begin position="241"/>
        <end position="270"/>
    </location>
</feature>
<evidence type="ECO:0000313" key="12">
    <source>
        <dbReference type="Proteomes" id="UP001501758"/>
    </source>
</evidence>
<organism evidence="11 12">
    <name type="scientific">Aquimarina litoralis</name>
    <dbReference type="NCBI Taxonomy" id="584605"/>
    <lineage>
        <taxon>Bacteria</taxon>
        <taxon>Pseudomonadati</taxon>
        <taxon>Bacteroidota</taxon>
        <taxon>Flavobacteriia</taxon>
        <taxon>Flavobacteriales</taxon>
        <taxon>Flavobacteriaceae</taxon>
        <taxon>Aquimarina</taxon>
    </lineage>
</organism>
<feature type="domain" description="Peptidase S54 rhomboid" evidence="9">
    <location>
        <begin position="65"/>
        <end position="210"/>
    </location>
</feature>
<dbReference type="PANTHER" id="PTHR43731">
    <property type="entry name" value="RHOMBOID PROTEASE"/>
    <property type="match status" value="1"/>
</dbReference>
<feature type="transmembrane region" description="Helical" evidence="8">
    <location>
        <begin position="104"/>
        <end position="126"/>
    </location>
</feature>
<dbReference type="Gene3D" id="1.20.1540.10">
    <property type="entry name" value="Rhomboid-like"/>
    <property type="match status" value="1"/>
</dbReference>